<dbReference type="RefSeq" id="WP_143116039.1">
    <property type="nucleotide sequence ID" value="NZ_FOFR01000004.1"/>
</dbReference>
<evidence type="ECO:0000313" key="5">
    <source>
        <dbReference type="Proteomes" id="UP000199352"/>
    </source>
</evidence>
<protein>
    <recommendedName>
        <fullName evidence="3">AAA+ ATPase domain-containing protein</fullName>
    </recommendedName>
</protein>
<evidence type="ECO:0000259" key="3">
    <source>
        <dbReference type="SMART" id="SM00382"/>
    </source>
</evidence>
<dbReference type="GO" id="GO:0016887">
    <property type="term" value="F:ATP hydrolysis activity"/>
    <property type="evidence" value="ECO:0007669"/>
    <property type="project" value="InterPro"/>
</dbReference>
<dbReference type="InterPro" id="IPR049945">
    <property type="entry name" value="AAA_22"/>
</dbReference>
<dbReference type="AlphaFoldDB" id="A0A1H9HIW2"/>
<accession>A0A1H9HIW2</accession>
<name>A0A1H9HIW2_9PSEU</name>
<organism evidence="4 5">
    <name type="scientific">Lentzea xinjiangensis</name>
    <dbReference type="NCBI Taxonomy" id="402600"/>
    <lineage>
        <taxon>Bacteria</taxon>
        <taxon>Bacillati</taxon>
        <taxon>Actinomycetota</taxon>
        <taxon>Actinomycetes</taxon>
        <taxon>Pseudonocardiales</taxon>
        <taxon>Pseudonocardiaceae</taxon>
        <taxon>Lentzea</taxon>
    </lineage>
</organism>
<reference evidence="5" key="1">
    <citation type="submission" date="2016-10" db="EMBL/GenBank/DDBJ databases">
        <authorList>
            <person name="Varghese N."/>
            <person name="Submissions S."/>
        </authorList>
    </citation>
    <scope>NUCLEOTIDE SEQUENCE [LARGE SCALE GENOMIC DNA]</scope>
    <source>
        <strain evidence="5">CGMCC 4.3525</strain>
    </source>
</reference>
<dbReference type="Gene3D" id="3.40.50.300">
    <property type="entry name" value="P-loop containing nucleotide triphosphate hydrolases"/>
    <property type="match status" value="1"/>
</dbReference>
<gene>
    <name evidence="4" type="ORF">SAMN05216188_10461</name>
</gene>
<dbReference type="Proteomes" id="UP000199352">
    <property type="component" value="Unassembled WGS sequence"/>
</dbReference>
<proteinExistence type="predicted"/>
<feature type="region of interest" description="Disordered" evidence="1">
    <location>
        <begin position="1"/>
        <end position="36"/>
    </location>
</feature>
<evidence type="ECO:0000313" key="4">
    <source>
        <dbReference type="EMBL" id="SEQ62280.1"/>
    </source>
</evidence>
<feature type="transmembrane region" description="Helical" evidence="2">
    <location>
        <begin position="616"/>
        <end position="635"/>
    </location>
</feature>
<feature type="region of interest" description="Disordered" evidence="1">
    <location>
        <begin position="502"/>
        <end position="603"/>
    </location>
</feature>
<dbReference type="Pfam" id="PF13401">
    <property type="entry name" value="AAA_22"/>
    <property type="match status" value="1"/>
</dbReference>
<dbReference type="EMBL" id="FOFR01000004">
    <property type="protein sequence ID" value="SEQ62280.1"/>
    <property type="molecule type" value="Genomic_DNA"/>
</dbReference>
<evidence type="ECO:0000256" key="2">
    <source>
        <dbReference type="SAM" id="Phobius"/>
    </source>
</evidence>
<keyword evidence="2" id="KW-0472">Membrane</keyword>
<feature type="compositionally biased region" description="Basic and acidic residues" evidence="1">
    <location>
        <begin position="529"/>
        <end position="538"/>
    </location>
</feature>
<keyword evidence="2" id="KW-1133">Transmembrane helix</keyword>
<dbReference type="SMART" id="SM00382">
    <property type="entry name" value="AAA"/>
    <property type="match status" value="1"/>
</dbReference>
<keyword evidence="5" id="KW-1185">Reference proteome</keyword>
<dbReference type="InterPro" id="IPR027417">
    <property type="entry name" value="P-loop_NTPase"/>
</dbReference>
<evidence type="ECO:0000256" key="1">
    <source>
        <dbReference type="SAM" id="MobiDB-lite"/>
    </source>
</evidence>
<sequence length="779" mass="81003">MSRAHEDLGRPDEDGQGPARTHRGISHNVEVGGSTDGPVVAGDYNLVIDARHGSSVTVGRVARERPAPVRRDRISVLPRPTREPLGREADTATLAAAIAGRGLVQLCGPAGIGKSILLRHLARTAENGPDGVVFVSATHKQVADLAQEVFESCYRTWGYAPSRTDLRGMLTGLRITVYVDDADLTIDELRELTDLVPDATFVVACRDSTLLGDGAVHHLDGLGQDTATRLLTQTLGRPLHDAEQVTAADLWHVSGGNPLLLVRAAGMAASGRSALPAPGAVEDLLPQLFEQLDNSAMDTLNLLAALQDAELATEHIGALASEPDPASLCERLTGLGLMVPGEHGYRCAPGVASAVRHRDPAAIPVEGLCRYFTRWAADPSTTPAQVAAHSRAIEKVAGLATNAGMPELTVALGRAASPKLAHSLRFNAWGRTLGRGWAGARRAGDRLAEAYFIHEEGIRCLVTGQRIAAAALLAQAAVLWHVLGDDQGTTAASDAHQFLPQELQPPGRIDAPAQAVPDEGATSQAVADHMADLEHTTREPSALTTHDSADPGYSSTDFAELAESGVPPGPGPAQSLGNTTAPDAGDPGLTANTTSPALPGSATGATAAATAQGGSLLATLLVTLAIVGAVALIAYDKNKDEEATSRRPTATAGVGRTGVAKAEKPKITSARQTGIAGTWTDGRHKLTIVESEPGVYLYRTVCGDAVRLIGNDAEATGKTPARTSDSGGGYCGSMIGYLTVTVRVSAAQDIARLTMTQPPDVAGRWTCLSCGRSTLTRVG</sequence>
<dbReference type="InterPro" id="IPR003593">
    <property type="entry name" value="AAA+_ATPase"/>
</dbReference>
<keyword evidence="2" id="KW-0812">Transmembrane</keyword>
<dbReference type="SUPFAM" id="SSF52540">
    <property type="entry name" value="P-loop containing nucleoside triphosphate hydrolases"/>
    <property type="match status" value="1"/>
</dbReference>
<dbReference type="OrthoDB" id="3806195at2"/>
<feature type="domain" description="AAA+ ATPase" evidence="3">
    <location>
        <begin position="100"/>
        <end position="222"/>
    </location>
</feature>
<feature type="compositionally biased region" description="Basic and acidic residues" evidence="1">
    <location>
        <begin position="1"/>
        <end position="13"/>
    </location>
</feature>
<feature type="region of interest" description="Disordered" evidence="1">
    <location>
        <begin position="639"/>
        <end position="667"/>
    </location>
</feature>
<dbReference type="STRING" id="402600.SAMN05216188_10461"/>